<dbReference type="InterPro" id="IPR006224">
    <property type="entry name" value="PsdUridine_synth_RluA-like_CS"/>
</dbReference>
<evidence type="ECO:0000256" key="5">
    <source>
        <dbReference type="ARBA" id="ARBA00038943"/>
    </source>
</evidence>
<dbReference type="PROSITE" id="PS01129">
    <property type="entry name" value="PSI_RLU"/>
    <property type="match status" value="1"/>
</dbReference>
<dbReference type="Pfam" id="PF00849">
    <property type="entry name" value="PseudoU_synth_2"/>
    <property type="match status" value="1"/>
</dbReference>
<keyword evidence="1" id="KW-0819">tRNA processing</keyword>
<dbReference type="EC" id="5.4.99.26" evidence="5"/>
<protein>
    <recommendedName>
        <fullName evidence="6">tRNA pseudouridine synthase C</fullName>
        <ecNumber evidence="5">5.4.99.26</ecNumber>
    </recommendedName>
    <alternativeName>
        <fullName evidence="8">tRNA pseudouridine(65) synthase</fullName>
    </alternativeName>
    <alternativeName>
        <fullName evidence="9">tRNA pseudouridylate synthase C</fullName>
    </alternativeName>
    <alternativeName>
        <fullName evidence="7">tRNA-uridine isomerase C</fullName>
    </alternativeName>
</protein>
<organism evidence="11 12">
    <name type="scientific">Chitinibacter fontanus</name>
    <dbReference type="NCBI Taxonomy" id="1737446"/>
    <lineage>
        <taxon>Bacteria</taxon>
        <taxon>Pseudomonadati</taxon>
        <taxon>Pseudomonadota</taxon>
        <taxon>Betaproteobacteria</taxon>
        <taxon>Neisseriales</taxon>
        <taxon>Chitinibacteraceae</taxon>
        <taxon>Chitinibacter</taxon>
    </lineage>
</organism>
<keyword evidence="2" id="KW-0413">Isomerase</keyword>
<evidence type="ECO:0000256" key="2">
    <source>
        <dbReference type="ARBA" id="ARBA00023235"/>
    </source>
</evidence>
<evidence type="ECO:0000256" key="7">
    <source>
        <dbReference type="ARBA" id="ARBA00041803"/>
    </source>
</evidence>
<dbReference type="SUPFAM" id="SSF55120">
    <property type="entry name" value="Pseudouridine synthase"/>
    <property type="match status" value="1"/>
</dbReference>
<dbReference type="EMBL" id="CP058952">
    <property type="protein sequence ID" value="QLI80357.1"/>
    <property type="molecule type" value="Genomic_DNA"/>
</dbReference>
<name>A0A7D5V7K5_9NEIS</name>
<dbReference type="PANTHER" id="PTHR21600">
    <property type="entry name" value="MITOCHONDRIAL RNA PSEUDOURIDINE SYNTHASE"/>
    <property type="match status" value="1"/>
</dbReference>
<evidence type="ECO:0000313" key="12">
    <source>
        <dbReference type="Proteomes" id="UP000510822"/>
    </source>
</evidence>
<dbReference type="RefSeq" id="WP_180307500.1">
    <property type="nucleotide sequence ID" value="NZ_CP058952.1"/>
</dbReference>
<dbReference type="PANTHER" id="PTHR21600:SF56">
    <property type="entry name" value="TRNA PSEUDOURIDINE SYNTHASE C"/>
    <property type="match status" value="1"/>
</dbReference>
<comment type="function">
    <text evidence="4">Responsible for synthesis of pseudouridine from uracil-65 in transfer RNAs.</text>
</comment>
<comment type="catalytic activity">
    <reaction evidence="3">
        <text>uridine(65) in tRNA = pseudouridine(65) in tRNA</text>
        <dbReference type="Rhea" id="RHEA:42536"/>
        <dbReference type="Rhea" id="RHEA-COMP:10103"/>
        <dbReference type="Rhea" id="RHEA-COMP:10104"/>
        <dbReference type="ChEBI" id="CHEBI:65314"/>
        <dbReference type="ChEBI" id="CHEBI:65315"/>
        <dbReference type="EC" id="5.4.99.26"/>
    </reaction>
</comment>
<dbReference type="InterPro" id="IPR050188">
    <property type="entry name" value="RluA_PseudoU_synthase"/>
</dbReference>
<dbReference type="InterPro" id="IPR020103">
    <property type="entry name" value="PsdUridine_synth_cat_dom_sf"/>
</dbReference>
<dbReference type="GO" id="GO:0160149">
    <property type="term" value="F:tRNA pseudouridine(65) synthase activity"/>
    <property type="evidence" value="ECO:0007669"/>
    <property type="project" value="UniProtKB-EC"/>
</dbReference>
<evidence type="ECO:0000313" key="11">
    <source>
        <dbReference type="EMBL" id="QLI80357.1"/>
    </source>
</evidence>
<proteinExistence type="predicted"/>
<evidence type="ECO:0000259" key="10">
    <source>
        <dbReference type="Pfam" id="PF00849"/>
    </source>
</evidence>
<dbReference type="GO" id="GO:0000455">
    <property type="term" value="P:enzyme-directed rRNA pseudouridine synthesis"/>
    <property type="evidence" value="ECO:0007669"/>
    <property type="project" value="TreeGrafter"/>
</dbReference>
<dbReference type="KEGG" id="cfon:HZU75_01740"/>
<dbReference type="GO" id="GO:0003723">
    <property type="term" value="F:RNA binding"/>
    <property type="evidence" value="ECO:0007669"/>
    <property type="project" value="InterPro"/>
</dbReference>
<evidence type="ECO:0000256" key="8">
    <source>
        <dbReference type="ARBA" id="ARBA00041975"/>
    </source>
</evidence>
<dbReference type="GO" id="GO:0008033">
    <property type="term" value="P:tRNA processing"/>
    <property type="evidence" value="ECO:0007669"/>
    <property type="project" value="UniProtKB-KW"/>
</dbReference>
<reference evidence="11 12" key="1">
    <citation type="journal article" date="2016" name="Int. J. Syst. Evol. Microbiol.">
        <title>Chitinibacter fontanus sp. nov., isolated from a spring.</title>
        <authorList>
            <person name="Sheu S.Y."/>
            <person name="Li Y.S."/>
            <person name="Young C.C."/>
            <person name="Chen W.M."/>
        </authorList>
    </citation>
    <scope>NUCLEOTIDE SEQUENCE [LARGE SCALE GENOMIC DNA]</scope>
    <source>
        <strain evidence="11 12">STM-7</strain>
    </source>
</reference>
<evidence type="ECO:0000256" key="6">
    <source>
        <dbReference type="ARBA" id="ARBA00040675"/>
    </source>
</evidence>
<dbReference type="Proteomes" id="UP000510822">
    <property type="component" value="Chromosome"/>
</dbReference>
<evidence type="ECO:0000256" key="9">
    <source>
        <dbReference type="ARBA" id="ARBA00043049"/>
    </source>
</evidence>
<gene>
    <name evidence="11" type="ORF">HZU75_01740</name>
</gene>
<sequence>MLSILYRDDELIAINKPSNLLVHKTELDFFEKEFALQQLRDQIGQHVYPIHRLDKATSGALLFALNSEMARLMSDAFATRQVDKRYLALVRGWPAEAGVIDHPLSIRQDDVDPRTPIDHKAPQQATTQYQRLAQFSLDWAVDKYPTSRYALLALTPITGRRHQIRRHLKHLSHPIIGDSTYGKGRHNRAFAEAFEVDRLLLACTGLAFTHPRSQQKISLNCPLTGDFAHVLLQLGAQSALEAAQIEWLPPQVSCPRRRNIWV</sequence>
<dbReference type="Gene3D" id="3.30.2350.10">
    <property type="entry name" value="Pseudouridine synthase"/>
    <property type="match status" value="1"/>
</dbReference>
<evidence type="ECO:0000256" key="3">
    <source>
        <dbReference type="ARBA" id="ARBA00036607"/>
    </source>
</evidence>
<evidence type="ECO:0000256" key="4">
    <source>
        <dbReference type="ARBA" id="ARBA00037670"/>
    </source>
</evidence>
<dbReference type="InterPro" id="IPR006145">
    <property type="entry name" value="PsdUridine_synth_RsuA/RluA"/>
</dbReference>
<feature type="domain" description="Pseudouridine synthase RsuA/RluA-like" evidence="10">
    <location>
        <begin position="11"/>
        <end position="170"/>
    </location>
</feature>
<accession>A0A7D5V7K5</accession>
<keyword evidence="12" id="KW-1185">Reference proteome</keyword>
<dbReference type="AlphaFoldDB" id="A0A7D5V7K5"/>
<evidence type="ECO:0000256" key="1">
    <source>
        <dbReference type="ARBA" id="ARBA00022694"/>
    </source>
</evidence>